<gene>
    <name evidence="1" type="ORF">GS398_01145</name>
</gene>
<sequence>MAKDDPRLLVILTSRAHFNARDLDTPLNTIVLLGENCRHTETTLHYRGVRKYLHKVVKAHSVYKLAFISQSNNFETTSLADELKSETGSPLTIIIPYLAPPLFGPRQDGRIGSFILHESAGVKSFAFSIGNSFINLLYRVVTAKVNGSRPGGISVLQIGKPLTKADSGTDTERHLCDSLVVIPHKGPLNLLKRCLSSFEGNKVVPASINLCFDDRSYKPFNQAVPDLCCTLNVFKNTPLNTGPYPARHESISTATARFVFFQDSDDISLDGRFSRQMEELHSRKLDMIGCHELRINQFDKCVEAIRFPFDASQSLEKRYFHSLYHPTALITRESYLRTGGFSTDRKFGYDSQFLLRSYFYLRSGNADDFFYIRFKRPNSLTTHPDTMIGSKLRDFLMWRWTIDFRLIQENKLDIKHSSLAVHARNLPFKLVRIAPDQ</sequence>
<comment type="caution">
    <text evidence="1">The sequence shown here is derived from an EMBL/GenBank/DDBJ whole genome shotgun (WGS) entry which is preliminary data.</text>
</comment>
<proteinExistence type="predicted"/>
<dbReference type="AlphaFoldDB" id="A0A7K1XSA6"/>
<dbReference type="EMBL" id="WVHS01000001">
    <property type="protein sequence ID" value="MXV13893.1"/>
    <property type="molecule type" value="Genomic_DNA"/>
</dbReference>
<organism evidence="1 2">
    <name type="scientific">Hufsiella ginkgonis</name>
    <dbReference type="NCBI Taxonomy" id="2695274"/>
    <lineage>
        <taxon>Bacteria</taxon>
        <taxon>Pseudomonadati</taxon>
        <taxon>Bacteroidota</taxon>
        <taxon>Sphingobacteriia</taxon>
        <taxon>Sphingobacteriales</taxon>
        <taxon>Sphingobacteriaceae</taxon>
        <taxon>Hufsiella</taxon>
    </lineage>
</organism>
<dbReference type="Gene3D" id="3.90.550.10">
    <property type="entry name" value="Spore Coat Polysaccharide Biosynthesis Protein SpsA, Chain A"/>
    <property type="match status" value="1"/>
</dbReference>
<dbReference type="CDD" id="cd00761">
    <property type="entry name" value="Glyco_tranf_GTA_type"/>
    <property type="match status" value="1"/>
</dbReference>
<protein>
    <recommendedName>
        <fullName evidence="3">Glycosyltransferase</fullName>
    </recommendedName>
</protein>
<keyword evidence="2" id="KW-1185">Reference proteome</keyword>
<evidence type="ECO:0000313" key="1">
    <source>
        <dbReference type="EMBL" id="MXV13893.1"/>
    </source>
</evidence>
<dbReference type="RefSeq" id="WP_160904918.1">
    <property type="nucleotide sequence ID" value="NZ_WVHS01000001.1"/>
</dbReference>
<name>A0A7K1XSA6_9SPHI</name>
<evidence type="ECO:0008006" key="3">
    <source>
        <dbReference type="Google" id="ProtNLM"/>
    </source>
</evidence>
<dbReference type="Proteomes" id="UP000451233">
    <property type="component" value="Unassembled WGS sequence"/>
</dbReference>
<evidence type="ECO:0000313" key="2">
    <source>
        <dbReference type="Proteomes" id="UP000451233"/>
    </source>
</evidence>
<dbReference type="InterPro" id="IPR029044">
    <property type="entry name" value="Nucleotide-diphossugar_trans"/>
</dbReference>
<reference evidence="1 2" key="1">
    <citation type="submission" date="2019-11" db="EMBL/GenBank/DDBJ databases">
        <title>Pedobacter sp. HMF7056 Genome sequencing and assembly.</title>
        <authorList>
            <person name="Kang H."/>
            <person name="Kim H."/>
            <person name="Joh K."/>
        </authorList>
    </citation>
    <scope>NUCLEOTIDE SEQUENCE [LARGE SCALE GENOMIC DNA]</scope>
    <source>
        <strain evidence="1 2">HMF7056</strain>
    </source>
</reference>
<accession>A0A7K1XSA6</accession>
<dbReference type="SUPFAM" id="SSF53448">
    <property type="entry name" value="Nucleotide-diphospho-sugar transferases"/>
    <property type="match status" value="1"/>
</dbReference>